<feature type="compositionally biased region" description="Low complexity" evidence="1">
    <location>
        <begin position="128"/>
        <end position="142"/>
    </location>
</feature>
<dbReference type="EMBL" id="MCFA01000065">
    <property type="protein sequence ID" value="ORY11016.1"/>
    <property type="molecule type" value="Genomic_DNA"/>
</dbReference>
<reference evidence="2 3" key="1">
    <citation type="submission" date="2016-07" db="EMBL/GenBank/DDBJ databases">
        <title>Pervasive Adenine N6-methylation of Active Genes in Fungi.</title>
        <authorList>
            <consortium name="DOE Joint Genome Institute"/>
            <person name="Mondo S.J."/>
            <person name="Dannebaum R.O."/>
            <person name="Kuo R.C."/>
            <person name="Labutti K."/>
            <person name="Haridas S."/>
            <person name="Kuo A."/>
            <person name="Salamov A."/>
            <person name="Ahrendt S.R."/>
            <person name="Lipzen A."/>
            <person name="Sullivan W."/>
            <person name="Andreopoulos W.B."/>
            <person name="Clum A."/>
            <person name="Lindquist E."/>
            <person name="Daum C."/>
            <person name="Ramamoorthy G.K."/>
            <person name="Gryganskyi A."/>
            <person name="Culley D."/>
            <person name="Magnuson J.K."/>
            <person name="James T.Y."/>
            <person name="O'Malley M.A."/>
            <person name="Stajich J.E."/>
            <person name="Spatafora J.W."/>
            <person name="Visel A."/>
            <person name="Grigoriev I.V."/>
        </authorList>
    </citation>
    <scope>NUCLEOTIDE SEQUENCE [LARGE SCALE GENOMIC DNA]</scope>
    <source>
        <strain evidence="2 3">CBS 115471</strain>
    </source>
</reference>
<feature type="region of interest" description="Disordered" evidence="1">
    <location>
        <begin position="128"/>
        <end position="156"/>
    </location>
</feature>
<dbReference type="Proteomes" id="UP000193144">
    <property type="component" value="Unassembled WGS sequence"/>
</dbReference>
<sequence length="169" mass="17967">MLDTGGRQETPGADSGLIHGRLSLRWLMGRSPLSGMLGGRDWGWLQATRSRSASLGTCFAVFMRLSLQDTRHESTIRQAAGSGRTLCLSCVAASDCENTYSARRLAAFASRRESASAVNVDGQKGRVARQTSWASASRSRTSLHTPGPPGFGFNAATGAEQATQSNDCL</sequence>
<protein>
    <submittedName>
        <fullName evidence="2">Uncharacterized protein</fullName>
    </submittedName>
</protein>
<organism evidence="2 3">
    <name type="scientific">Clohesyomyces aquaticus</name>
    <dbReference type="NCBI Taxonomy" id="1231657"/>
    <lineage>
        <taxon>Eukaryota</taxon>
        <taxon>Fungi</taxon>
        <taxon>Dikarya</taxon>
        <taxon>Ascomycota</taxon>
        <taxon>Pezizomycotina</taxon>
        <taxon>Dothideomycetes</taxon>
        <taxon>Pleosporomycetidae</taxon>
        <taxon>Pleosporales</taxon>
        <taxon>Lindgomycetaceae</taxon>
        <taxon>Clohesyomyces</taxon>
    </lineage>
</organism>
<evidence type="ECO:0000256" key="1">
    <source>
        <dbReference type="SAM" id="MobiDB-lite"/>
    </source>
</evidence>
<accession>A0A1Y1ZLA7</accession>
<dbReference type="AlphaFoldDB" id="A0A1Y1ZLA7"/>
<proteinExistence type="predicted"/>
<keyword evidence="3" id="KW-1185">Reference proteome</keyword>
<evidence type="ECO:0000313" key="3">
    <source>
        <dbReference type="Proteomes" id="UP000193144"/>
    </source>
</evidence>
<name>A0A1Y1ZLA7_9PLEO</name>
<comment type="caution">
    <text evidence="2">The sequence shown here is derived from an EMBL/GenBank/DDBJ whole genome shotgun (WGS) entry which is preliminary data.</text>
</comment>
<gene>
    <name evidence="2" type="ORF">BCR34DRAFT_588157</name>
</gene>
<evidence type="ECO:0000313" key="2">
    <source>
        <dbReference type="EMBL" id="ORY11016.1"/>
    </source>
</evidence>